<dbReference type="RefSeq" id="WP_146521757.1">
    <property type="nucleotide sequence ID" value="NZ_CP151726.1"/>
</dbReference>
<proteinExistence type="predicted"/>
<gene>
    <name evidence="1" type="ORF">Pla52n_46980</name>
</gene>
<name>A0A5C6AT54_9BACT</name>
<reference evidence="1 2" key="1">
    <citation type="submission" date="2019-02" db="EMBL/GenBank/DDBJ databases">
        <title>Deep-cultivation of Planctomycetes and their phenomic and genomic characterization uncovers novel biology.</title>
        <authorList>
            <person name="Wiegand S."/>
            <person name="Jogler M."/>
            <person name="Boedeker C."/>
            <person name="Pinto D."/>
            <person name="Vollmers J."/>
            <person name="Rivas-Marin E."/>
            <person name="Kohn T."/>
            <person name="Peeters S.H."/>
            <person name="Heuer A."/>
            <person name="Rast P."/>
            <person name="Oberbeckmann S."/>
            <person name="Bunk B."/>
            <person name="Jeske O."/>
            <person name="Meyerdierks A."/>
            <person name="Storesund J.E."/>
            <person name="Kallscheuer N."/>
            <person name="Luecker S."/>
            <person name="Lage O.M."/>
            <person name="Pohl T."/>
            <person name="Merkel B.J."/>
            <person name="Hornburger P."/>
            <person name="Mueller R.-W."/>
            <person name="Bruemmer F."/>
            <person name="Labrenz M."/>
            <person name="Spormann A.M."/>
            <person name="Op Den Camp H."/>
            <person name="Overmann J."/>
            <person name="Amann R."/>
            <person name="Jetten M.S.M."/>
            <person name="Mascher T."/>
            <person name="Medema M.H."/>
            <person name="Devos D.P."/>
            <person name="Kaster A.-K."/>
            <person name="Ovreas L."/>
            <person name="Rohde M."/>
            <person name="Galperin M.Y."/>
            <person name="Jogler C."/>
        </authorList>
    </citation>
    <scope>NUCLEOTIDE SEQUENCE [LARGE SCALE GENOMIC DNA]</scope>
    <source>
        <strain evidence="1 2">Pla52n</strain>
    </source>
</reference>
<evidence type="ECO:0000313" key="2">
    <source>
        <dbReference type="Proteomes" id="UP000320176"/>
    </source>
</evidence>
<evidence type="ECO:0000313" key="1">
    <source>
        <dbReference type="EMBL" id="TWU01324.1"/>
    </source>
</evidence>
<dbReference type="AlphaFoldDB" id="A0A5C6AT54"/>
<organism evidence="1 2">
    <name type="scientific">Stieleria varia</name>
    <dbReference type="NCBI Taxonomy" id="2528005"/>
    <lineage>
        <taxon>Bacteria</taxon>
        <taxon>Pseudomonadati</taxon>
        <taxon>Planctomycetota</taxon>
        <taxon>Planctomycetia</taxon>
        <taxon>Pirellulales</taxon>
        <taxon>Pirellulaceae</taxon>
        <taxon>Stieleria</taxon>
    </lineage>
</organism>
<accession>A0A5C6AT54</accession>
<evidence type="ECO:0008006" key="3">
    <source>
        <dbReference type="Google" id="ProtNLM"/>
    </source>
</evidence>
<protein>
    <recommendedName>
        <fullName evidence="3">DUF3352 domain-containing protein</fullName>
    </recommendedName>
</protein>
<dbReference type="OrthoDB" id="240224at2"/>
<dbReference type="Proteomes" id="UP000320176">
    <property type="component" value="Unassembled WGS sequence"/>
</dbReference>
<sequence>MMQSSVFSTTGNGLSWSQKWIPATIAFCVTVCSGSGTTYSAEPTAAHLLPKGTVVYAELSDPKQLIATIWDHPLRTRIQELPPIEQLLVSEDFAKFTFGRELIESHFAMSWRELLETAAAQGVAAAFDPESQGVALIVRGRDADSMSMLMDKAVLLAQMGANGKDLQKAEYRDVKAYRLNELRFAVHSDTFILTNQSELGKTILDNLIDGAKESLLDNPRFQSALATRDDQTSGWAFADVEVIRESGVADNVYEDQINNPVLELLVGGIQSTLQHTPLAAFSMLVESNGVQARLAMPLENEWIPEQREYYFGADGKGHGPNLVSVPGTVMTLSTHRDFAQMWLRAGDLFDDRVNDEFAKADATLTTIFAGRDFGEDILGAINPEVGLVVARQDFGDRLPRPAIKIPEFALVATLREPEIMTRDLRRTFQTLIGFFNVVGAMNGQTQLELGMEDLGEGAQLVTSQYVPEPGDENSDAAKILFNFSPTVGFNGERFVLASTMGLARRLTTAATPDPATLDANSAMTVSASGLQSALQDNREQLIAQNMLEEGNGRDEAEAAIDLLLTVVGFLESSSLQLKADDAELAVEFDLKVGAE</sequence>
<dbReference type="EMBL" id="SJPN01000005">
    <property type="protein sequence ID" value="TWU01324.1"/>
    <property type="molecule type" value="Genomic_DNA"/>
</dbReference>
<comment type="caution">
    <text evidence="1">The sequence shown here is derived from an EMBL/GenBank/DDBJ whole genome shotgun (WGS) entry which is preliminary data.</text>
</comment>
<keyword evidence="2" id="KW-1185">Reference proteome</keyword>